<evidence type="ECO:0000259" key="1">
    <source>
        <dbReference type="PROSITE" id="PS50106"/>
    </source>
</evidence>
<comment type="caution">
    <text evidence="2">The sequence shown here is derived from an EMBL/GenBank/DDBJ whole genome shotgun (WGS) entry which is preliminary data.</text>
</comment>
<dbReference type="Pfam" id="PF13650">
    <property type="entry name" value="Asp_protease_2"/>
    <property type="match status" value="1"/>
</dbReference>
<dbReference type="PROSITE" id="PS50106">
    <property type="entry name" value="PDZ"/>
    <property type="match status" value="1"/>
</dbReference>
<accession>A0ABV5CFS7</accession>
<sequence>MTLRLGVHLFIVWLVHLIILQSAHAQPFLLPEGQLKQKLSFDLVHNLMIIPVTLNGEGPYNFILDSGVGPIIITDSAMVDSLYASDLALFKIRGRGIGDEIEAYVINHMFPSIGDAKTNGLSLVLLRNDPFQLSSYVGMPIHGIIGSDVFRSFSVKINYNRERITLYPPDAKVKKRGRRIPLKIINNKPFLDVTLSNEGHEKNLLLLLDSGAGHAVSLEQKEENRDLVPDRTIEANLGIGLNGPIHGLIGRLSKVEIAEYELEDVVTAYPSPEFELLKQLLGDRNGSIGGELLKRFHLFIDYANEEIYLKRNRKFNDPFEHNMTGMELYVTINQGERRFFVGRIEMNSPASRAGMQVGDELLSINLKNMDKYSLEDINQLMHRSTRDQIIVELLRDGEIYFKFLDLERRI</sequence>
<dbReference type="InterPro" id="IPR041489">
    <property type="entry name" value="PDZ_6"/>
</dbReference>
<dbReference type="RefSeq" id="WP_375557836.1">
    <property type="nucleotide sequence ID" value="NZ_JBBVGT010000002.1"/>
</dbReference>
<dbReference type="InterPro" id="IPR001478">
    <property type="entry name" value="PDZ"/>
</dbReference>
<keyword evidence="2" id="KW-0645">Protease</keyword>
<dbReference type="Gene3D" id="2.40.70.10">
    <property type="entry name" value="Acid Proteases"/>
    <property type="match status" value="1"/>
</dbReference>
<evidence type="ECO:0000313" key="2">
    <source>
        <dbReference type="EMBL" id="MFB5946309.1"/>
    </source>
</evidence>
<reference evidence="2 3" key="1">
    <citation type="submission" date="2024-04" db="EMBL/GenBank/DDBJ databases">
        <title>Albibacterium profundi sp. nov., isolated from sediment of the Challenger Deep of Mariana Trench.</title>
        <authorList>
            <person name="Wang Y."/>
        </authorList>
    </citation>
    <scope>NUCLEOTIDE SEQUENCE [LARGE SCALE GENOMIC DNA]</scope>
    <source>
        <strain evidence="2 3">RHL897</strain>
    </source>
</reference>
<dbReference type="EMBL" id="JBBVGT010000002">
    <property type="protein sequence ID" value="MFB5946309.1"/>
    <property type="molecule type" value="Genomic_DNA"/>
</dbReference>
<dbReference type="GO" id="GO:0008233">
    <property type="term" value="F:peptidase activity"/>
    <property type="evidence" value="ECO:0007669"/>
    <property type="project" value="UniProtKB-KW"/>
</dbReference>
<dbReference type="GO" id="GO:0006508">
    <property type="term" value="P:proteolysis"/>
    <property type="evidence" value="ECO:0007669"/>
    <property type="project" value="UniProtKB-KW"/>
</dbReference>
<gene>
    <name evidence="2" type="ORF">WKR92_10730</name>
</gene>
<dbReference type="Gene3D" id="2.30.42.10">
    <property type="match status" value="1"/>
</dbReference>
<dbReference type="InterPro" id="IPR036034">
    <property type="entry name" value="PDZ_sf"/>
</dbReference>
<dbReference type="InterPro" id="IPR021109">
    <property type="entry name" value="Peptidase_aspartic_dom_sf"/>
</dbReference>
<dbReference type="SUPFAM" id="SSF50156">
    <property type="entry name" value="PDZ domain-like"/>
    <property type="match status" value="1"/>
</dbReference>
<evidence type="ECO:0000313" key="3">
    <source>
        <dbReference type="Proteomes" id="UP001580928"/>
    </source>
</evidence>
<dbReference type="Proteomes" id="UP001580928">
    <property type="component" value="Unassembled WGS sequence"/>
</dbReference>
<proteinExistence type="predicted"/>
<dbReference type="SMART" id="SM00228">
    <property type="entry name" value="PDZ"/>
    <property type="match status" value="1"/>
</dbReference>
<name>A0ABV5CFS7_9SPHI</name>
<keyword evidence="3" id="KW-1185">Reference proteome</keyword>
<protein>
    <submittedName>
        <fullName evidence="2">Aspartyl protease family protein</fullName>
    </submittedName>
</protein>
<organism evidence="2 3">
    <name type="scientific">Albibacterium profundi</name>
    <dbReference type="NCBI Taxonomy" id="3134906"/>
    <lineage>
        <taxon>Bacteria</taxon>
        <taxon>Pseudomonadati</taxon>
        <taxon>Bacteroidota</taxon>
        <taxon>Sphingobacteriia</taxon>
        <taxon>Sphingobacteriales</taxon>
        <taxon>Sphingobacteriaceae</taxon>
        <taxon>Albibacterium</taxon>
    </lineage>
</organism>
<feature type="domain" description="PDZ" evidence="1">
    <location>
        <begin position="306"/>
        <end position="384"/>
    </location>
</feature>
<keyword evidence="2" id="KW-0378">Hydrolase</keyword>
<dbReference type="Pfam" id="PF17820">
    <property type="entry name" value="PDZ_6"/>
    <property type="match status" value="1"/>
</dbReference>